<evidence type="ECO:0000313" key="1">
    <source>
        <dbReference type="EMBL" id="GAG60045.1"/>
    </source>
</evidence>
<gene>
    <name evidence="1" type="ORF">S01H4_09924</name>
</gene>
<organism evidence="1">
    <name type="scientific">marine sediment metagenome</name>
    <dbReference type="NCBI Taxonomy" id="412755"/>
    <lineage>
        <taxon>unclassified sequences</taxon>
        <taxon>metagenomes</taxon>
        <taxon>ecological metagenomes</taxon>
    </lineage>
</organism>
<protein>
    <submittedName>
        <fullName evidence="1">Uncharacterized protein</fullName>
    </submittedName>
</protein>
<dbReference type="AlphaFoldDB" id="X0YUX0"/>
<name>X0YUX0_9ZZZZ</name>
<dbReference type="EMBL" id="BART01003692">
    <property type="protein sequence ID" value="GAG60045.1"/>
    <property type="molecule type" value="Genomic_DNA"/>
</dbReference>
<sequence length="50" mass="6096">TTSQIFKSDNLKIFIMNNKIQKKYNRNAIVYDLIEFPVEKVLYSKWKKKE</sequence>
<reference evidence="1" key="1">
    <citation type="journal article" date="2014" name="Front. Microbiol.">
        <title>High frequency of phylogenetically diverse reductive dehalogenase-homologous genes in deep subseafloor sedimentary metagenomes.</title>
        <authorList>
            <person name="Kawai M."/>
            <person name="Futagami T."/>
            <person name="Toyoda A."/>
            <person name="Takaki Y."/>
            <person name="Nishi S."/>
            <person name="Hori S."/>
            <person name="Arai W."/>
            <person name="Tsubouchi T."/>
            <person name="Morono Y."/>
            <person name="Uchiyama I."/>
            <person name="Ito T."/>
            <person name="Fujiyama A."/>
            <person name="Inagaki F."/>
            <person name="Takami H."/>
        </authorList>
    </citation>
    <scope>NUCLEOTIDE SEQUENCE</scope>
    <source>
        <strain evidence="1">Expedition CK06-06</strain>
    </source>
</reference>
<accession>X0YUX0</accession>
<feature type="non-terminal residue" evidence="1">
    <location>
        <position position="1"/>
    </location>
</feature>
<comment type="caution">
    <text evidence="1">The sequence shown here is derived from an EMBL/GenBank/DDBJ whole genome shotgun (WGS) entry which is preliminary data.</text>
</comment>
<proteinExistence type="predicted"/>